<accession>A0ABQ2WH09</accession>
<organism evidence="1 2">
    <name type="scientific">Alishewanella tabrizica</name>
    <dbReference type="NCBI Taxonomy" id="671278"/>
    <lineage>
        <taxon>Bacteria</taxon>
        <taxon>Pseudomonadati</taxon>
        <taxon>Pseudomonadota</taxon>
        <taxon>Gammaproteobacteria</taxon>
        <taxon>Alteromonadales</taxon>
        <taxon>Alteromonadaceae</taxon>
        <taxon>Alishewanella</taxon>
    </lineage>
</organism>
<protein>
    <submittedName>
        <fullName evidence="1">Uncharacterized protein</fullName>
    </submittedName>
</protein>
<evidence type="ECO:0000313" key="2">
    <source>
        <dbReference type="Proteomes" id="UP000634667"/>
    </source>
</evidence>
<name>A0ABQ2WH09_9ALTE</name>
<comment type="caution">
    <text evidence="1">The sequence shown here is derived from an EMBL/GenBank/DDBJ whole genome shotgun (WGS) entry which is preliminary data.</text>
</comment>
<keyword evidence="2" id="KW-1185">Reference proteome</keyword>
<sequence length="50" mass="5812">MREKLNLFKEKKANIVEELTFAIDSNKQYAGKAIKVCFVRKNAIAKQLNR</sequence>
<dbReference type="EMBL" id="BMYR01000002">
    <property type="protein sequence ID" value="GGW52627.1"/>
    <property type="molecule type" value="Genomic_DNA"/>
</dbReference>
<reference evidence="2" key="1">
    <citation type="journal article" date="2019" name="Int. J. Syst. Evol. Microbiol.">
        <title>The Global Catalogue of Microorganisms (GCM) 10K type strain sequencing project: providing services to taxonomists for standard genome sequencing and annotation.</title>
        <authorList>
            <consortium name="The Broad Institute Genomics Platform"/>
            <consortium name="The Broad Institute Genome Sequencing Center for Infectious Disease"/>
            <person name="Wu L."/>
            <person name="Ma J."/>
        </authorList>
    </citation>
    <scope>NUCLEOTIDE SEQUENCE [LARGE SCALE GENOMIC DNA]</scope>
    <source>
        <strain evidence="2">KCTC 23723</strain>
    </source>
</reference>
<proteinExistence type="predicted"/>
<gene>
    <name evidence="1" type="ORF">GCM10008111_05850</name>
</gene>
<dbReference type="Proteomes" id="UP000634667">
    <property type="component" value="Unassembled WGS sequence"/>
</dbReference>
<evidence type="ECO:0000313" key="1">
    <source>
        <dbReference type="EMBL" id="GGW52627.1"/>
    </source>
</evidence>